<dbReference type="AlphaFoldDB" id="A0A645API5"/>
<evidence type="ECO:0000313" key="1">
    <source>
        <dbReference type="EMBL" id="MPM54678.1"/>
    </source>
</evidence>
<sequence>MGLIGVTVFVMAERIKEIRSGEEDDLDNY</sequence>
<gene>
    <name evidence="1" type="ORF">SDC9_101457</name>
</gene>
<reference evidence="1" key="1">
    <citation type="submission" date="2019-08" db="EMBL/GenBank/DDBJ databases">
        <authorList>
            <person name="Kucharzyk K."/>
            <person name="Murdoch R.W."/>
            <person name="Higgins S."/>
            <person name="Loffler F."/>
        </authorList>
    </citation>
    <scope>NUCLEOTIDE SEQUENCE</scope>
</reference>
<proteinExistence type="predicted"/>
<organism evidence="1">
    <name type="scientific">bioreactor metagenome</name>
    <dbReference type="NCBI Taxonomy" id="1076179"/>
    <lineage>
        <taxon>unclassified sequences</taxon>
        <taxon>metagenomes</taxon>
        <taxon>ecological metagenomes</taxon>
    </lineage>
</organism>
<accession>A0A645API5</accession>
<comment type="caution">
    <text evidence="1">The sequence shown here is derived from an EMBL/GenBank/DDBJ whole genome shotgun (WGS) entry which is preliminary data.</text>
</comment>
<protein>
    <submittedName>
        <fullName evidence="1">Uncharacterized protein</fullName>
    </submittedName>
</protein>
<dbReference type="EMBL" id="VSSQ01014912">
    <property type="protein sequence ID" value="MPM54678.1"/>
    <property type="molecule type" value="Genomic_DNA"/>
</dbReference>
<name>A0A645API5_9ZZZZ</name>